<gene>
    <name evidence="1" type="ORF">NPIL_375721</name>
</gene>
<dbReference type="OrthoDB" id="10613121at2759"/>
<comment type="caution">
    <text evidence="1">The sequence shown here is derived from an EMBL/GenBank/DDBJ whole genome shotgun (WGS) entry which is preliminary data.</text>
</comment>
<proteinExistence type="predicted"/>
<name>A0A8X6MVL2_NEPPI</name>
<reference evidence="1" key="1">
    <citation type="submission" date="2020-08" db="EMBL/GenBank/DDBJ databases">
        <title>Multicomponent nature underlies the extraordinary mechanical properties of spider dragline silk.</title>
        <authorList>
            <person name="Kono N."/>
            <person name="Nakamura H."/>
            <person name="Mori M."/>
            <person name="Yoshida Y."/>
            <person name="Ohtoshi R."/>
            <person name="Malay A.D."/>
            <person name="Moran D.A.P."/>
            <person name="Tomita M."/>
            <person name="Numata K."/>
            <person name="Arakawa K."/>
        </authorList>
    </citation>
    <scope>NUCLEOTIDE SEQUENCE</scope>
</reference>
<keyword evidence="2" id="KW-1185">Reference proteome</keyword>
<accession>A0A8X6MVL2</accession>
<evidence type="ECO:0000313" key="2">
    <source>
        <dbReference type="Proteomes" id="UP000887013"/>
    </source>
</evidence>
<dbReference type="AlphaFoldDB" id="A0A8X6MVL2"/>
<dbReference type="Proteomes" id="UP000887013">
    <property type="component" value="Unassembled WGS sequence"/>
</dbReference>
<evidence type="ECO:0000313" key="1">
    <source>
        <dbReference type="EMBL" id="GFS80235.1"/>
    </source>
</evidence>
<sequence>MRYSYQHSCPKCASFCIHGTRCPPGKKETRRRWLPRTRRQSQCEQPVLTLKMNGLFAEQTCSSRYFTVGGEMSFFWDSFGPKELMYAGFRCEDRRSVDLKIRKVPLIRALNNFVY</sequence>
<protein>
    <submittedName>
        <fullName evidence="1">Uncharacterized protein</fullName>
    </submittedName>
</protein>
<dbReference type="EMBL" id="BMAW01097540">
    <property type="protein sequence ID" value="GFS80235.1"/>
    <property type="molecule type" value="Genomic_DNA"/>
</dbReference>
<organism evidence="1 2">
    <name type="scientific">Nephila pilipes</name>
    <name type="common">Giant wood spider</name>
    <name type="synonym">Nephila maculata</name>
    <dbReference type="NCBI Taxonomy" id="299642"/>
    <lineage>
        <taxon>Eukaryota</taxon>
        <taxon>Metazoa</taxon>
        <taxon>Ecdysozoa</taxon>
        <taxon>Arthropoda</taxon>
        <taxon>Chelicerata</taxon>
        <taxon>Arachnida</taxon>
        <taxon>Araneae</taxon>
        <taxon>Araneomorphae</taxon>
        <taxon>Entelegynae</taxon>
        <taxon>Araneoidea</taxon>
        <taxon>Nephilidae</taxon>
        <taxon>Nephila</taxon>
    </lineage>
</organism>